<keyword evidence="2" id="KW-1185">Reference proteome</keyword>
<evidence type="ECO:0000313" key="2">
    <source>
        <dbReference type="Proteomes" id="UP001189429"/>
    </source>
</evidence>
<proteinExistence type="predicted"/>
<dbReference type="EMBL" id="CAUYUJ010020055">
    <property type="protein sequence ID" value="CAK0895526.1"/>
    <property type="molecule type" value="Genomic_DNA"/>
</dbReference>
<name>A0ABN9X7W0_9DINO</name>
<organism evidence="1 2">
    <name type="scientific">Prorocentrum cordatum</name>
    <dbReference type="NCBI Taxonomy" id="2364126"/>
    <lineage>
        <taxon>Eukaryota</taxon>
        <taxon>Sar</taxon>
        <taxon>Alveolata</taxon>
        <taxon>Dinophyceae</taxon>
        <taxon>Prorocentrales</taxon>
        <taxon>Prorocentraceae</taxon>
        <taxon>Prorocentrum</taxon>
    </lineage>
</organism>
<reference evidence="1" key="1">
    <citation type="submission" date="2023-10" db="EMBL/GenBank/DDBJ databases">
        <authorList>
            <person name="Chen Y."/>
            <person name="Shah S."/>
            <person name="Dougan E. K."/>
            <person name="Thang M."/>
            <person name="Chan C."/>
        </authorList>
    </citation>
    <scope>NUCLEOTIDE SEQUENCE [LARGE SCALE GENOMIC DNA]</scope>
</reference>
<gene>
    <name evidence="1" type="ORF">PCOR1329_LOCUS74252</name>
</gene>
<accession>A0ABN9X7W0</accession>
<comment type="caution">
    <text evidence="1">The sequence shown here is derived from an EMBL/GenBank/DDBJ whole genome shotgun (WGS) entry which is preliminary data.</text>
</comment>
<sequence>MLGRLIRASITHSRPCYFIVSGFWSDLAAPKQSSHQLTSLSLPINVPFACSFLPRPAKGNWAFRVAPQKCRAAAVPEADIEGWLQEQRALDEGGELFVSLHRFLFLAHAP</sequence>
<evidence type="ECO:0000313" key="1">
    <source>
        <dbReference type="EMBL" id="CAK0895526.1"/>
    </source>
</evidence>
<dbReference type="Proteomes" id="UP001189429">
    <property type="component" value="Unassembled WGS sequence"/>
</dbReference>
<protein>
    <submittedName>
        <fullName evidence="1">Uncharacterized protein</fullName>
    </submittedName>
</protein>